<sequence>MSDEDHIPVTTHVDLDILPCLSEESNETVFKINWESATEADLKSFLKLTDQRFSNIELPVEALLCSDLNCNILAHRIKIETFYNDIINILIESSKHLCSKVNSSRNRPGWSDYVADIYDYSREARKLWLENGKPRQGFLFNEYSKSKARFKYALRYISRNENLLRKEALAKNCQI</sequence>
<name>A0AAV2RRU2_MEGNR</name>
<dbReference type="Proteomes" id="UP001497623">
    <property type="component" value="Unassembled WGS sequence"/>
</dbReference>
<gene>
    <name evidence="1" type="ORF">MNOR_LOCUS27498</name>
</gene>
<comment type="caution">
    <text evidence="1">The sequence shown here is derived from an EMBL/GenBank/DDBJ whole genome shotgun (WGS) entry which is preliminary data.</text>
</comment>
<organism evidence="1 2">
    <name type="scientific">Meganyctiphanes norvegica</name>
    <name type="common">Northern krill</name>
    <name type="synonym">Thysanopoda norvegica</name>
    <dbReference type="NCBI Taxonomy" id="48144"/>
    <lineage>
        <taxon>Eukaryota</taxon>
        <taxon>Metazoa</taxon>
        <taxon>Ecdysozoa</taxon>
        <taxon>Arthropoda</taxon>
        <taxon>Crustacea</taxon>
        <taxon>Multicrustacea</taxon>
        <taxon>Malacostraca</taxon>
        <taxon>Eumalacostraca</taxon>
        <taxon>Eucarida</taxon>
        <taxon>Euphausiacea</taxon>
        <taxon>Euphausiidae</taxon>
        <taxon>Meganyctiphanes</taxon>
    </lineage>
</organism>
<protein>
    <submittedName>
        <fullName evidence="1">Uncharacterized protein</fullName>
    </submittedName>
</protein>
<reference evidence="1 2" key="1">
    <citation type="submission" date="2024-05" db="EMBL/GenBank/DDBJ databases">
        <authorList>
            <person name="Wallberg A."/>
        </authorList>
    </citation>
    <scope>NUCLEOTIDE SEQUENCE [LARGE SCALE GENOMIC DNA]</scope>
</reference>
<evidence type="ECO:0000313" key="1">
    <source>
        <dbReference type="EMBL" id="CAL4134932.1"/>
    </source>
</evidence>
<keyword evidence="2" id="KW-1185">Reference proteome</keyword>
<proteinExistence type="predicted"/>
<dbReference type="EMBL" id="CAXKWB010029012">
    <property type="protein sequence ID" value="CAL4134932.1"/>
    <property type="molecule type" value="Genomic_DNA"/>
</dbReference>
<evidence type="ECO:0000313" key="2">
    <source>
        <dbReference type="Proteomes" id="UP001497623"/>
    </source>
</evidence>
<dbReference type="AlphaFoldDB" id="A0AAV2RRU2"/>
<accession>A0AAV2RRU2</accession>